<evidence type="ECO:0000256" key="2">
    <source>
        <dbReference type="ARBA" id="ARBA00022723"/>
    </source>
</evidence>
<dbReference type="RefSeq" id="WP_310242983.1">
    <property type="nucleotide sequence ID" value="NZ_JAVDYE010000001.1"/>
</dbReference>
<dbReference type="EMBL" id="JAVDYE010000001">
    <property type="protein sequence ID" value="MDR7382220.1"/>
    <property type="molecule type" value="Genomic_DNA"/>
</dbReference>
<dbReference type="InterPro" id="IPR027805">
    <property type="entry name" value="Transposase_HTH_dom"/>
</dbReference>
<evidence type="ECO:0000313" key="6">
    <source>
        <dbReference type="Proteomes" id="UP001183585"/>
    </source>
</evidence>
<accession>A0ABU2CLK9</accession>
<protein>
    <recommendedName>
        <fullName evidence="7">DDE superfamily endonuclease</fullName>
    </recommendedName>
</protein>
<reference evidence="5 6" key="1">
    <citation type="submission" date="2023-07" db="EMBL/GenBank/DDBJ databases">
        <title>Sequencing the genomes of 1000 actinobacteria strains.</title>
        <authorList>
            <person name="Klenk H.-P."/>
        </authorList>
    </citation>
    <scope>NUCLEOTIDE SEQUENCE [LARGE SCALE GENOMIC DNA]</scope>
    <source>
        <strain evidence="5 6">DSM 45554</strain>
    </source>
</reference>
<comment type="cofactor">
    <cofactor evidence="1">
        <name>a divalent metal cation</name>
        <dbReference type="ChEBI" id="CHEBI:60240"/>
    </cofactor>
</comment>
<dbReference type="Proteomes" id="UP001183585">
    <property type="component" value="Unassembled WGS sequence"/>
</dbReference>
<organism evidence="5 6">
    <name type="scientific">Promicromonospora iranensis</name>
    <dbReference type="NCBI Taxonomy" id="1105144"/>
    <lineage>
        <taxon>Bacteria</taxon>
        <taxon>Bacillati</taxon>
        <taxon>Actinomycetota</taxon>
        <taxon>Actinomycetes</taxon>
        <taxon>Micrococcales</taxon>
        <taxon>Promicromonosporaceae</taxon>
        <taxon>Promicromonospora</taxon>
    </lineage>
</organism>
<name>A0ABU2CLK9_9MICO</name>
<dbReference type="Pfam" id="PF13613">
    <property type="entry name" value="HTH_Tnp_4"/>
    <property type="match status" value="1"/>
</dbReference>
<evidence type="ECO:0000259" key="4">
    <source>
        <dbReference type="Pfam" id="PF13613"/>
    </source>
</evidence>
<gene>
    <name evidence="5" type="ORF">J2S48_001735</name>
</gene>
<evidence type="ECO:0000259" key="3">
    <source>
        <dbReference type="Pfam" id="PF13359"/>
    </source>
</evidence>
<comment type="caution">
    <text evidence="5">The sequence shown here is derived from an EMBL/GenBank/DDBJ whole genome shotgun (WGS) entry which is preliminary data.</text>
</comment>
<sequence>MSTPGSEPIEGPMRYKSTCGLTPAQTTELIARAWQVHQNRPPDQRYDFVLPFGTAVTLVLLKARHNLAQQLTGDLFGVSQATVSRIWRYLLPLLGQVTALDRARLADALARGTVLVDGTPIPTGNRAGTGTTNFNAKHKKQALGVQVAAFRDGTLADVSVPVRGSRHDSRALDEVGWADQIATARAQRVVAVLADTAYVKHTRLTPRKKTTGIPRSTQDKAWNRHIASLRAPVERAIALLKQWKILSAGYRGRLAELPSIIHMITNLEFYRLSR</sequence>
<evidence type="ECO:0000313" key="5">
    <source>
        <dbReference type="EMBL" id="MDR7382220.1"/>
    </source>
</evidence>
<feature type="domain" description="Transposase Helix-turn-helix" evidence="4">
    <location>
        <begin position="55"/>
        <end position="96"/>
    </location>
</feature>
<feature type="domain" description="DDE Tnp4" evidence="3">
    <location>
        <begin position="116"/>
        <end position="265"/>
    </location>
</feature>
<keyword evidence="6" id="KW-1185">Reference proteome</keyword>
<dbReference type="Pfam" id="PF13359">
    <property type="entry name" value="DDE_Tnp_4"/>
    <property type="match status" value="1"/>
</dbReference>
<dbReference type="InterPro" id="IPR027806">
    <property type="entry name" value="HARBI1_dom"/>
</dbReference>
<proteinExistence type="predicted"/>
<keyword evidence="2" id="KW-0479">Metal-binding</keyword>
<evidence type="ECO:0008006" key="7">
    <source>
        <dbReference type="Google" id="ProtNLM"/>
    </source>
</evidence>
<evidence type="ECO:0000256" key="1">
    <source>
        <dbReference type="ARBA" id="ARBA00001968"/>
    </source>
</evidence>